<sequence>MFDQKLVEHCSAVLAGLKTANLFSYTVGPGDDVRQLVTDRNRTLNPKGITLFILKETNQNALIYVCRPGRLQADFQRECVKGFLKNYGYREFTAEKAIDTLKKRLANCDRFPHEIGLFLGYPYCDVKGFIDNNGKNCRACGFWKVYENETETLKLFQKFIKCREVYTRLFHYRQRSIQQLTVAACE</sequence>
<dbReference type="Proteomes" id="UP000261080">
    <property type="component" value="Unassembled WGS sequence"/>
</dbReference>
<dbReference type="EMBL" id="QVLX01000009">
    <property type="protein sequence ID" value="RGE85185.1"/>
    <property type="molecule type" value="Genomic_DNA"/>
</dbReference>
<dbReference type="InterPro" id="IPR024523">
    <property type="entry name" value="DUF3793"/>
</dbReference>
<accession>A0A3E3JZM7</accession>
<evidence type="ECO:0000313" key="2">
    <source>
        <dbReference type="Proteomes" id="UP000261080"/>
    </source>
</evidence>
<dbReference type="OrthoDB" id="5393676at2"/>
<dbReference type="GeneID" id="97193620"/>
<dbReference type="AlphaFoldDB" id="A0A3E3JZM7"/>
<comment type="caution">
    <text evidence="1">The sequence shown here is derived from an EMBL/GenBank/DDBJ whole genome shotgun (WGS) entry which is preliminary data.</text>
</comment>
<reference evidence="1 2" key="1">
    <citation type="submission" date="2018-08" db="EMBL/GenBank/DDBJ databases">
        <title>A genome reference for cultivated species of the human gut microbiota.</title>
        <authorList>
            <person name="Zou Y."/>
            <person name="Xue W."/>
            <person name="Luo G."/>
        </authorList>
    </citation>
    <scope>NUCLEOTIDE SEQUENCE [LARGE SCALE GENOMIC DNA]</scope>
    <source>
        <strain evidence="1 2">AF37-2AT</strain>
    </source>
</reference>
<keyword evidence="2" id="KW-1185">Reference proteome</keyword>
<proteinExistence type="predicted"/>
<protein>
    <submittedName>
        <fullName evidence="1">DUF3793 family protein</fullName>
    </submittedName>
</protein>
<dbReference type="Pfam" id="PF12672">
    <property type="entry name" value="DUF3793"/>
    <property type="match status" value="1"/>
</dbReference>
<evidence type="ECO:0000313" key="1">
    <source>
        <dbReference type="EMBL" id="RGE85185.1"/>
    </source>
</evidence>
<organism evidence="1 2">
    <name type="scientific">Sellimonas intestinalis</name>
    <dbReference type="NCBI Taxonomy" id="1653434"/>
    <lineage>
        <taxon>Bacteria</taxon>
        <taxon>Bacillati</taxon>
        <taxon>Bacillota</taxon>
        <taxon>Clostridia</taxon>
        <taxon>Lachnospirales</taxon>
        <taxon>Lachnospiraceae</taxon>
        <taxon>Sellimonas</taxon>
    </lineage>
</organism>
<name>A0A3E3JZM7_9FIRM</name>
<dbReference type="RefSeq" id="WP_024733396.1">
    <property type="nucleotide sequence ID" value="NZ_BAABYU010000001.1"/>
</dbReference>
<gene>
    <name evidence="1" type="ORF">DW016_13695</name>
</gene>